<dbReference type="Gene3D" id="3.40.50.300">
    <property type="entry name" value="P-loop containing nucleotide triphosphate hydrolases"/>
    <property type="match status" value="1"/>
</dbReference>
<keyword evidence="6" id="KW-1185">Reference proteome</keyword>
<sequence length="280" mass="29892">MTANRVGEPVVSARDLSIHYVSRDALSYHKAISGVSFDLAPGEVLGVVGESGSGKSTLALTIAAQAGRGTAGSGTAEICGGSLRVGNTDIRRLTRRRRDRLTLSTGYLSQGAAVSLNPQLTVSENVAEPIFLRDRRFNQREAMTAVATLIDSVQLPLSVLDSLPHELSSGQRQRVALARALILEPTLLVADEPTRGIDATVRSGVIDVLRELQRERGFSALIVSSDLDVISTVADRVAVLDRGLLIGIGPIDTVFTDPQHPYLRSLAAVHDQRRRQSGAA</sequence>
<dbReference type="GO" id="GO:0016887">
    <property type="term" value="F:ATP hydrolysis activity"/>
    <property type="evidence" value="ECO:0007669"/>
    <property type="project" value="InterPro"/>
</dbReference>
<evidence type="ECO:0000313" key="5">
    <source>
        <dbReference type="EMBL" id="PWB96827.1"/>
    </source>
</evidence>
<gene>
    <name evidence="5" type="ORF">DF220_02520</name>
</gene>
<comment type="caution">
    <text evidence="5">The sequence shown here is derived from an EMBL/GenBank/DDBJ whole genome shotgun (WGS) entry which is preliminary data.</text>
</comment>
<dbReference type="SUPFAM" id="SSF52540">
    <property type="entry name" value="P-loop containing nucleoside triphosphate hydrolases"/>
    <property type="match status" value="1"/>
</dbReference>
<organism evidence="5 6">
    <name type="scientific">Homoserinimonas hongtaonis</name>
    <dbReference type="NCBI Taxonomy" id="2079791"/>
    <lineage>
        <taxon>Bacteria</taxon>
        <taxon>Bacillati</taxon>
        <taxon>Actinomycetota</taxon>
        <taxon>Actinomycetes</taxon>
        <taxon>Micrococcales</taxon>
        <taxon>Microbacteriaceae</taxon>
        <taxon>Homoserinimonas</taxon>
    </lineage>
</organism>
<keyword evidence="1" id="KW-0813">Transport</keyword>
<dbReference type="PROSITE" id="PS00211">
    <property type="entry name" value="ABC_TRANSPORTER_1"/>
    <property type="match status" value="1"/>
</dbReference>
<dbReference type="AlphaFoldDB" id="A0A2U1SYX7"/>
<dbReference type="OrthoDB" id="5113678at2"/>
<reference evidence="6" key="1">
    <citation type="submission" date="2018-04" db="EMBL/GenBank/DDBJ databases">
        <authorList>
            <person name="Liu S."/>
            <person name="Wang Z."/>
            <person name="Li J."/>
        </authorList>
    </citation>
    <scope>NUCLEOTIDE SEQUENCE [LARGE SCALE GENOMIC DNA]</scope>
    <source>
        <strain evidence="6">S1194</strain>
    </source>
</reference>
<dbReference type="InterPro" id="IPR050319">
    <property type="entry name" value="ABC_transp_ATP-bind"/>
</dbReference>
<dbReference type="InterPro" id="IPR017871">
    <property type="entry name" value="ABC_transporter-like_CS"/>
</dbReference>
<accession>A0A2U1SYX7</accession>
<dbReference type="Proteomes" id="UP000244978">
    <property type="component" value="Unassembled WGS sequence"/>
</dbReference>
<dbReference type="CDD" id="cd03257">
    <property type="entry name" value="ABC_NikE_OppD_transporters"/>
    <property type="match status" value="1"/>
</dbReference>
<dbReference type="SMART" id="SM00382">
    <property type="entry name" value="AAA"/>
    <property type="match status" value="1"/>
</dbReference>
<dbReference type="InterPro" id="IPR027417">
    <property type="entry name" value="P-loop_NTPase"/>
</dbReference>
<dbReference type="RefSeq" id="WP_108516709.1">
    <property type="nucleotide sequence ID" value="NZ_CP026951.1"/>
</dbReference>
<name>A0A2U1SYX7_9MICO</name>
<keyword evidence="2" id="KW-0547">Nucleotide-binding</keyword>
<dbReference type="EMBL" id="QEEX01000001">
    <property type="protein sequence ID" value="PWB96827.1"/>
    <property type="molecule type" value="Genomic_DNA"/>
</dbReference>
<evidence type="ECO:0000256" key="3">
    <source>
        <dbReference type="ARBA" id="ARBA00022840"/>
    </source>
</evidence>
<dbReference type="Pfam" id="PF00005">
    <property type="entry name" value="ABC_tran"/>
    <property type="match status" value="1"/>
</dbReference>
<dbReference type="GO" id="GO:0055085">
    <property type="term" value="P:transmembrane transport"/>
    <property type="evidence" value="ECO:0007669"/>
    <property type="project" value="UniProtKB-ARBA"/>
</dbReference>
<evidence type="ECO:0000256" key="1">
    <source>
        <dbReference type="ARBA" id="ARBA00022448"/>
    </source>
</evidence>
<proteinExistence type="predicted"/>
<dbReference type="InterPro" id="IPR003593">
    <property type="entry name" value="AAA+_ATPase"/>
</dbReference>
<evidence type="ECO:0000256" key="2">
    <source>
        <dbReference type="ARBA" id="ARBA00022741"/>
    </source>
</evidence>
<keyword evidence="3 5" id="KW-0067">ATP-binding</keyword>
<dbReference type="InterPro" id="IPR003439">
    <property type="entry name" value="ABC_transporter-like_ATP-bd"/>
</dbReference>
<dbReference type="PANTHER" id="PTHR43776">
    <property type="entry name" value="TRANSPORT ATP-BINDING PROTEIN"/>
    <property type="match status" value="1"/>
</dbReference>
<dbReference type="PROSITE" id="PS50893">
    <property type="entry name" value="ABC_TRANSPORTER_2"/>
    <property type="match status" value="1"/>
</dbReference>
<evidence type="ECO:0000313" key="6">
    <source>
        <dbReference type="Proteomes" id="UP000244978"/>
    </source>
</evidence>
<dbReference type="GO" id="GO:0005524">
    <property type="term" value="F:ATP binding"/>
    <property type="evidence" value="ECO:0007669"/>
    <property type="project" value="UniProtKB-KW"/>
</dbReference>
<protein>
    <submittedName>
        <fullName evidence="5">ABC transporter ATP-binding protein</fullName>
    </submittedName>
</protein>
<feature type="domain" description="ABC transporter" evidence="4">
    <location>
        <begin position="13"/>
        <end position="267"/>
    </location>
</feature>
<evidence type="ECO:0000259" key="4">
    <source>
        <dbReference type="PROSITE" id="PS50893"/>
    </source>
</evidence>
<dbReference type="KEGG" id="salc:C2138_07370"/>